<reference evidence="10" key="1">
    <citation type="journal article" date="2021" name="Proc. Natl. Acad. Sci. U.S.A.">
        <title>A Catalog of Tens of Thousands of Viruses from Human Metagenomes Reveals Hidden Associations with Chronic Diseases.</title>
        <authorList>
            <person name="Tisza M.J."/>
            <person name="Buck C.B."/>
        </authorList>
    </citation>
    <scope>NUCLEOTIDE SEQUENCE</scope>
    <source>
        <strain evidence="10">Ctb3910</strain>
    </source>
</reference>
<evidence type="ECO:0000256" key="2">
    <source>
        <dbReference type="ARBA" id="ARBA00022595"/>
    </source>
</evidence>
<dbReference type="Gene3D" id="3.30.1370.220">
    <property type="match status" value="1"/>
</dbReference>
<evidence type="ECO:0000256" key="6">
    <source>
        <dbReference type="ARBA" id="ARBA00023009"/>
    </source>
</evidence>
<dbReference type="EMBL" id="BK032552">
    <property type="protein sequence ID" value="DAF47238.1"/>
    <property type="molecule type" value="Genomic_DNA"/>
</dbReference>
<keyword evidence="3" id="KW-1227">Viral tail protein</keyword>
<evidence type="ECO:0000259" key="9">
    <source>
        <dbReference type="Pfam" id="PF17482"/>
    </source>
</evidence>
<evidence type="ECO:0000256" key="5">
    <source>
        <dbReference type="ARBA" id="ARBA00023003"/>
    </source>
</evidence>
<evidence type="ECO:0000256" key="7">
    <source>
        <dbReference type="ARBA" id="ARBA00023296"/>
    </source>
</evidence>
<dbReference type="GO" id="GO:0099000">
    <property type="term" value="P:symbiont genome ejection through host cell envelope, contractile tail mechanism"/>
    <property type="evidence" value="ECO:0007669"/>
    <property type="project" value="UniProtKB-KW"/>
</dbReference>
<protein>
    <submittedName>
        <fullName evidence="10">Tail sheath protein</fullName>
    </submittedName>
</protein>
<organism evidence="10">
    <name type="scientific">Siphoviridae sp. ctb3910</name>
    <dbReference type="NCBI Taxonomy" id="2827897"/>
    <lineage>
        <taxon>Viruses</taxon>
        <taxon>Duplodnaviria</taxon>
        <taxon>Heunggongvirae</taxon>
        <taxon>Uroviricota</taxon>
        <taxon>Caudoviricetes</taxon>
    </lineage>
</organism>
<accession>A0A8S5S8H6</accession>
<keyword evidence="7" id="KW-1160">Virus entry into host cell</keyword>
<evidence type="ECO:0000313" key="10">
    <source>
        <dbReference type="EMBL" id="DAF47238.1"/>
    </source>
</evidence>
<name>A0A8S5S8H6_9CAUD</name>
<proteinExistence type="inferred from homology"/>
<dbReference type="InterPro" id="IPR035089">
    <property type="entry name" value="Phage_sheath_subtilisin"/>
</dbReference>
<comment type="similarity">
    <text evidence="1">Belongs to the myoviridae tail sheath protein family.</text>
</comment>
<feature type="domain" description="Tail sheath protein C-terminal" evidence="9">
    <location>
        <begin position="248"/>
        <end position="368"/>
    </location>
</feature>
<keyword evidence="2" id="KW-1162">Viral penetration into host cytoplasm</keyword>
<sequence>MGLTELKIVFKEIKRKALEGASTGVVCLILKDGTAKGLSEYTSLEDLEGAKFKAENLTYMKQALIGNVQDVRVGGVLEERNFTPTKLIVYAINGADTLDTALDMLENYEFNYLCMPEATDQTDNPKLIEFIAKKLPDVGYDANLVITTTKPSNSSDVIEFATEDIKEGDVTYTAAKLLPFICGLCAGTPLTQSITHANVPFISTIPKKTKEEKNQLIDGGKLILTKEGGNIKIARGVTSLTTPTGNEGDSFKKIKLVRTYKFINNSIKKSISNYYVGKVANNYDNKCLLIAEISNFLEDLARDGIIERGHSVGIDLDTQKKYLKEIGADVDSLSEQELKEANTKSKVFIAIKLKGVDAMEDFYININV</sequence>
<dbReference type="Pfam" id="PF17482">
    <property type="entry name" value="Phage_sheath_1C"/>
    <property type="match status" value="1"/>
</dbReference>
<dbReference type="Gene3D" id="3.30.360.90">
    <property type="match status" value="1"/>
</dbReference>
<dbReference type="Gene3D" id="3.40.50.11790">
    <property type="match status" value="1"/>
</dbReference>
<dbReference type="GO" id="GO:0098027">
    <property type="term" value="C:virus tail, sheath"/>
    <property type="evidence" value="ECO:0007669"/>
    <property type="project" value="UniProtKB-KW"/>
</dbReference>
<keyword evidence="5" id="KW-0946">Virion</keyword>
<evidence type="ECO:0000256" key="4">
    <source>
        <dbReference type="ARBA" id="ARBA00022766"/>
    </source>
</evidence>
<keyword evidence="4" id="KW-1242">Viral contractile tail ejection system</keyword>
<feature type="domain" description="Tail sheath protein subtilisin-like" evidence="8">
    <location>
        <begin position="95"/>
        <end position="239"/>
    </location>
</feature>
<dbReference type="Pfam" id="PF04984">
    <property type="entry name" value="Phage_sheath_1"/>
    <property type="match status" value="1"/>
</dbReference>
<evidence type="ECO:0000259" key="8">
    <source>
        <dbReference type="Pfam" id="PF04984"/>
    </source>
</evidence>
<evidence type="ECO:0000256" key="1">
    <source>
        <dbReference type="ARBA" id="ARBA00008005"/>
    </source>
</evidence>
<evidence type="ECO:0000256" key="3">
    <source>
        <dbReference type="ARBA" id="ARBA00022732"/>
    </source>
</evidence>
<dbReference type="InterPro" id="IPR020287">
    <property type="entry name" value="Tail_sheath_C"/>
</dbReference>
<keyword evidence="5" id="KW-1229">Viral tail sheath protein</keyword>
<keyword evidence="6" id="KW-1171">Viral genome ejection through host cell envelope</keyword>